<name>A0A645CK49_9ZZZZ</name>
<sequence length="195" mass="22886">MKNLICHVMSLLIMIIFIVNFSSCYQKNKQQMEIDRFSKEINDTILKIEKSNMFHLVNNSNVYFGTDSTNKIKLKQLVDSPKLMFYFSSNTCSPCIEETIEIMKEIFPNYEETDKIVFVSPDYPARYRNNCYGKKLLILDKNKLGLPIENGQQSPFFLIINKNLQVQSMHVVNKMDFSRTKEYLKDISYRSLNGE</sequence>
<evidence type="ECO:0000313" key="1">
    <source>
        <dbReference type="EMBL" id="MPM77336.1"/>
    </source>
</evidence>
<proteinExistence type="predicted"/>
<organism evidence="1">
    <name type="scientific">bioreactor metagenome</name>
    <dbReference type="NCBI Taxonomy" id="1076179"/>
    <lineage>
        <taxon>unclassified sequences</taxon>
        <taxon>metagenomes</taxon>
        <taxon>ecological metagenomes</taxon>
    </lineage>
</organism>
<dbReference type="EMBL" id="VSSQ01027877">
    <property type="protein sequence ID" value="MPM77336.1"/>
    <property type="molecule type" value="Genomic_DNA"/>
</dbReference>
<evidence type="ECO:0008006" key="2">
    <source>
        <dbReference type="Google" id="ProtNLM"/>
    </source>
</evidence>
<dbReference type="SUPFAM" id="SSF52833">
    <property type="entry name" value="Thioredoxin-like"/>
    <property type="match status" value="1"/>
</dbReference>
<dbReference type="AlphaFoldDB" id="A0A645CK49"/>
<comment type="caution">
    <text evidence="1">The sequence shown here is derived from an EMBL/GenBank/DDBJ whole genome shotgun (WGS) entry which is preliminary data.</text>
</comment>
<accession>A0A645CK49</accession>
<dbReference type="InterPro" id="IPR036249">
    <property type="entry name" value="Thioredoxin-like_sf"/>
</dbReference>
<reference evidence="1" key="1">
    <citation type="submission" date="2019-08" db="EMBL/GenBank/DDBJ databases">
        <authorList>
            <person name="Kucharzyk K."/>
            <person name="Murdoch R.W."/>
            <person name="Higgins S."/>
            <person name="Loffler F."/>
        </authorList>
    </citation>
    <scope>NUCLEOTIDE SEQUENCE</scope>
</reference>
<protein>
    <recommendedName>
        <fullName evidence="2">Thioredoxin domain-containing protein</fullName>
    </recommendedName>
</protein>
<gene>
    <name evidence="1" type="ORF">SDC9_124339</name>
</gene>
<dbReference type="Gene3D" id="3.40.30.10">
    <property type="entry name" value="Glutaredoxin"/>
    <property type="match status" value="1"/>
</dbReference>